<proteinExistence type="predicted"/>
<keyword evidence="3" id="KW-1185">Reference proteome</keyword>
<accession>A0A8J4TBW7</accession>
<dbReference type="EMBL" id="QNUK01002077">
    <property type="protein sequence ID" value="KAF5879933.1"/>
    <property type="molecule type" value="Genomic_DNA"/>
</dbReference>
<feature type="compositionally biased region" description="Basic and acidic residues" evidence="1">
    <location>
        <begin position="19"/>
        <end position="29"/>
    </location>
</feature>
<dbReference type="AlphaFoldDB" id="A0A8J4TBW7"/>
<protein>
    <submittedName>
        <fullName evidence="2">Phospholipid scramblase family member 5</fullName>
    </submittedName>
</protein>
<evidence type="ECO:0000313" key="2">
    <source>
        <dbReference type="EMBL" id="KAF5879933.1"/>
    </source>
</evidence>
<organism evidence="2 3">
    <name type="scientific">Clarias magur</name>
    <name type="common">Asian catfish</name>
    <name type="synonym">Macropteronotus magur</name>
    <dbReference type="NCBI Taxonomy" id="1594786"/>
    <lineage>
        <taxon>Eukaryota</taxon>
        <taxon>Metazoa</taxon>
        <taxon>Chordata</taxon>
        <taxon>Craniata</taxon>
        <taxon>Vertebrata</taxon>
        <taxon>Euteleostomi</taxon>
        <taxon>Actinopterygii</taxon>
        <taxon>Neopterygii</taxon>
        <taxon>Teleostei</taxon>
        <taxon>Ostariophysi</taxon>
        <taxon>Siluriformes</taxon>
        <taxon>Clariidae</taxon>
        <taxon>Clarias</taxon>
    </lineage>
</organism>
<gene>
    <name evidence="2" type="primary">plscr5</name>
    <name evidence="2" type="ORF">DAT39_023565</name>
</gene>
<feature type="region of interest" description="Disordered" evidence="1">
    <location>
        <begin position="1"/>
        <end position="38"/>
    </location>
</feature>
<evidence type="ECO:0000256" key="1">
    <source>
        <dbReference type="SAM" id="MobiDB-lite"/>
    </source>
</evidence>
<sequence length="95" mass="10531">MIGHQAGVAEDTPRYTPRYNERRTRESGRNCRAHGGHAGRAGAYPWRVSCSSLPASRRGGHHAWEARRPPPDRFDPGGMARSRDTCKMVIMGETG</sequence>
<evidence type="ECO:0000313" key="3">
    <source>
        <dbReference type="Proteomes" id="UP000727407"/>
    </source>
</evidence>
<name>A0A8J4TBW7_CLAMG</name>
<reference evidence="2" key="1">
    <citation type="submission" date="2020-07" db="EMBL/GenBank/DDBJ databases">
        <title>Clarias magur genome sequencing, assembly and annotation.</title>
        <authorList>
            <person name="Kushwaha B."/>
            <person name="Kumar R."/>
            <person name="Das P."/>
            <person name="Joshi C.G."/>
            <person name="Kumar D."/>
            <person name="Nagpure N.S."/>
            <person name="Pandey M."/>
            <person name="Agarwal S."/>
            <person name="Srivastava S."/>
            <person name="Singh M."/>
            <person name="Sahoo L."/>
            <person name="Jayasankar P."/>
            <person name="Meher P.K."/>
            <person name="Koringa P.G."/>
            <person name="Iquebal M.A."/>
            <person name="Das S.P."/>
            <person name="Bit A."/>
            <person name="Patnaik S."/>
            <person name="Patel N."/>
            <person name="Shah T.M."/>
            <person name="Hinsu A."/>
            <person name="Jena J.K."/>
        </authorList>
    </citation>
    <scope>NUCLEOTIDE SEQUENCE</scope>
    <source>
        <strain evidence="2">CIFAMagur01</strain>
        <tissue evidence="2">Testis</tissue>
    </source>
</reference>
<comment type="caution">
    <text evidence="2">The sequence shown here is derived from an EMBL/GenBank/DDBJ whole genome shotgun (WGS) entry which is preliminary data.</text>
</comment>
<feature type="region of interest" description="Disordered" evidence="1">
    <location>
        <begin position="55"/>
        <end position="81"/>
    </location>
</feature>
<feature type="compositionally biased region" description="Basic and acidic residues" evidence="1">
    <location>
        <begin position="62"/>
        <end position="81"/>
    </location>
</feature>
<dbReference type="Proteomes" id="UP000727407">
    <property type="component" value="Unassembled WGS sequence"/>
</dbReference>